<dbReference type="InterPro" id="IPR043129">
    <property type="entry name" value="ATPase_NBD"/>
</dbReference>
<dbReference type="AlphaFoldDB" id="A0AAD4RCQ3"/>
<organism evidence="1 2">
    <name type="scientific">Ditylenchus destructor</name>
    <dbReference type="NCBI Taxonomy" id="166010"/>
    <lineage>
        <taxon>Eukaryota</taxon>
        <taxon>Metazoa</taxon>
        <taxon>Ecdysozoa</taxon>
        <taxon>Nematoda</taxon>
        <taxon>Chromadorea</taxon>
        <taxon>Rhabditida</taxon>
        <taxon>Tylenchina</taxon>
        <taxon>Tylenchomorpha</taxon>
        <taxon>Sphaerularioidea</taxon>
        <taxon>Anguinidae</taxon>
        <taxon>Anguininae</taxon>
        <taxon>Ditylenchus</taxon>
    </lineage>
</organism>
<dbReference type="Gene3D" id="3.30.420.40">
    <property type="match status" value="2"/>
</dbReference>
<keyword evidence="2" id="KW-1185">Reference proteome</keyword>
<sequence>MLKKIIIIGGNTKFDGYKERIEMDLRSYVDGLFDFTIVKPDDPITHTWKCASRLVSDVSSFQSRFVSRAEYAEKGENVCRQRFQNYFSENI</sequence>
<dbReference type="EMBL" id="JAKKPZ010000001">
    <property type="protein sequence ID" value="KAI1727957.1"/>
    <property type="molecule type" value="Genomic_DNA"/>
</dbReference>
<dbReference type="SUPFAM" id="SSF53067">
    <property type="entry name" value="Actin-like ATPase domain"/>
    <property type="match status" value="1"/>
</dbReference>
<dbReference type="InterPro" id="IPR004000">
    <property type="entry name" value="Actin"/>
</dbReference>
<protein>
    <submittedName>
        <fullName evidence="1">Actin domain-containing protein</fullName>
    </submittedName>
</protein>
<dbReference type="Proteomes" id="UP001201812">
    <property type="component" value="Unassembled WGS sequence"/>
</dbReference>
<gene>
    <name evidence="1" type="ORF">DdX_00101</name>
</gene>
<reference evidence="1" key="1">
    <citation type="submission" date="2022-01" db="EMBL/GenBank/DDBJ databases">
        <title>Genome Sequence Resource for Two Populations of Ditylenchus destructor, the Migratory Endoparasitic Phytonematode.</title>
        <authorList>
            <person name="Zhang H."/>
            <person name="Lin R."/>
            <person name="Xie B."/>
        </authorList>
    </citation>
    <scope>NUCLEOTIDE SEQUENCE</scope>
    <source>
        <strain evidence="1">BazhouSP</strain>
    </source>
</reference>
<accession>A0AAD4RCQ3</accession>
<evidence type="ECO:0000313" key="1">
    <source>
        <dbReference type="EMBL" id="KAI1727957.1"/>
    </source>
</evidence>
<evidence type="ECO:0000313" key="2">
    <source>
        <dbReference type="Proteomes" id="UP001201812"/>
    </source>
</evidence>
<comment type="caution">
    <text evidence="1">The sequence shown here is derived from an EMBL/GenBank/DDBJ whole genome shotgun (WGS) entry which is preliminary data.</text>
</comment>
<proteinExistence type="predicted"/>
<dbReference type="Pfam" id="PF00022">
    <property type="entry name" value="Actin"/>
    <property type="match status" value="1"/>
</dbReference>
<name>A0AAD4RCQ3_9BILA</name>